<keyword evidence="3" id="KW-1185">Reference proteome</keyword>
<keyword evidence="1" id="KW-0732">Signal</keyword>
<accession>A0ABV9C609</accession>
<name>A0ABV9C609_9GAMM</name>
<evidence type="ECO:0000256" key="1">
    <source>
        <dbReference type="SAM" id="SignalP"/>
    </source>
</evidence>
<feature type="chain" id="PRO_5046910373" evidence="1">
    <location>
        <begin position="23"/>
        <end position="48"/>
    </location>
</feature>
<sequence>MKAKHLGMCALLLMAMPVAGMAADPVVHLPFEQALAAGLKRSKLANVE</sequence>
<gene>
    <name evidence="2" type="ORF">ACFO5W_16325</name>
</gene>
<proteinExistence type="predicted"/>
<feature type="signal peptide" evidence="1">
    <location>
        <begin position="1"/>
        <end position="22"/>
    </location>
</feature>
<dbReference type="Proteomes" id="UP001595961">
    <property type="component" value="Unassembled WGS sequence"/>
</dbReference>
<organism evidence="2 3">
    <name type="scientific">Dyella halodurans</name>
    <dbReference type="NCBI Taxonomy" id="1920171"/>
    <lineage>
        <taxon>Bacteria</taxon>
        <taxon>Pseudomonadati</taxon>
        <taxon>Pseudomonadota</taxon>
        <taxon>Gammaproteobacteria</taxon>
        <taxon>Lysobacterales</taxon>
        <taxon>Rhodanobacteraceae</taxon>
        <taxon>Dyella</taxon>
    </lineage>
</organism>
<dbReference type="RefSeq" id="WP_266148461.1">
    <property type="nucleotide sequence ID" value="NZ_CP064028.1"/>
</dbReference>
<evidence type="ECO:0000313" key="3">
    <source>
        <dbReference type="Proteomes" id="UP001595961"/>
    </source>
</evidence>
<evidence type="ECO:0000313" key="2">
    <source>
        <dbReference type="EMBL" id="MFC4528211.1"/>
    </source>
</evidence>
<comment type="caution">
    <text evidence="2">The sequence shown here is derived from an EMBL/GenBank/DDBJ whole genome shotgun (WGS) entry which is preliminary data.</text>
</comment>
<reference evidence="3" key="1">
    <citation type="journal article" date="2019" name="Int. J. Syst. Evol. Microbiol.">
        <title>The Global Catalogue of Microorganisms (GCM) 10K type strain sequencing project: providing services to taxonomists for standard genome sequencing and annotation.</title>
        <authorList>
            <consortium name="The Broad Institute Genomics Platform"/>
            <consortium name="The Broad Institute Genome Sequencing Center for Infectious Disease"/>
            <person name="Wu L."/>
            <person name="Ma J."/>
        </authorList>
    </citation>
    <scope>NUCLEOTIDE SEQUENCE [LARGE SCALE GENOMIC DNA]</scope>
    <source>
        <strain evidence="3">CCM 4481</strain>
    </source>
</reference>
<protein>
    <submittedName>
        <fullName evidence="2">Uncharacterized protein</fullName>
    </submittedName>
</protein>
<dbReference type="EMBL" id="JBHSGA010000018">
    <property type="protein sequence ID" value="MFC4528211.1"/>
    <property type="molecule type" value="Genomic_DNA"/>
</dbReference>